<dbReference type="PROSITE" id="PS51783">
    <property type="entry name" value="PH_BEACH"/>
    <property type="match status" value="1"/>
</dbReference>
<keyword evidence="2" id="KW-0677">Repeat</keyword>
<dbReference type="PROSITE" id="PS50082">
    <property type="entry name" value="WD_REPEATS_2"/>
    <property type="match status" value="1"/>
</dbReference>
<evidence type="ECO:0000256" key="3">
    <source>
        <dbReference type="PROSITE-ProRule" id="PRU00221"/>
    </source>
</evidence>
<dbReference type="RefSeq" id="XP_007388173.1">
    <property type="nucleotide sequence ID" value="XM_007388111.1"/>
</dbReference>
<dbReference type="SMART" id="SM00320">
    <property type="entry name" value="WD40"/>
    <property type="match status" value="3"/>
</dbReference>
<dbReference type="Gene3D" id="1.10.1540.10">
    <property type="entry name" value="BEACH domain"/>
    <property type="match status" value="1"/>
</dbReference>
<dbReference type="HOGENOM" id="CLU_000175_1_1_1"/>
<evidence type="ECO:0000313" key="7">
    <source>
        <dbReference type="EMBL" id="EIN04780.1"/>
    </source>
</evidence>
<dbReference type="Pfam" id="PF13385">
    <property type="entry name" value="Laminin_G_3"/>
    <property type="match status" value="1"/>
</dbReference>
<dbReference type="Gene3D" id="2.60.120.200">
    <property type="match status" value="1"/>
</dbReference>
<dbReference type="InterPro" id="IPR036322">
    <property type="entry name" value="WD40_repeat_dom_sf"/>
</dbReference>
<dbReference type="CDD" id="cd06071">
    <property type="entry name" value="Beach"/>
    <property type="match status" value="1"/>
</dbReference>
<dbReference type="OMA" id="PHEQIEW"/>
<dbReference type="PROSITE" id="PS50197">
    <property type="entry name" value="BEACH"/>
    <property type="match status" value="1"/>
</dbReference>
<dbReference type="Proteomes" id="UP000054196">
    <property type="component" value="Unassembled WGS sequence"/>
</dbReference>
<feature type="domain" description="BEACH" evidence="5">
    <location>
        <begin position="1433"/>
        <end position="1721"/>
    </location>
</feature>
<keyword evidence="1 3" id="KW-0853">WD repeat</keyword>
<evidence type="ECO:0000256" key="4">
    <source>
        <dbReference type="SAM" id="MobiDB-lite"/>
    </source>
</evidence>
<dbReference type="InterPro" id="IPR000409">
    <property type="entry name" value="BEACH_dom"/>
</dbReference>
<dbReference type="Pfam" id="PF23295">
    <property type="entry name" value="Arm_4"/>
    <property type="match status" value="1"/>
</dbReference>
<dbReference type="SUPFAM" id="SSF81837">
    <property type="entry name" value="BEACH domain"/>
    <property type="match status" value="1"/>
</dbReference>
<gene>
    <name evidence="7" type="ORF">PUNSTDRAFT_108127</name>
</gene>
<dbReference type="SUPFAM" id="SSF50978">
    <property type="entry name" value="WD40 repeat-like"/>
    <property type="match status" value="1"/>
</dbReference>
<feature type="domain" description="BEACH-type PH" evidence="6">
    <location>
        <begin position="1278"/>
        <end position="1400"/>
    </location>
</feature>
<keyword evidence="8" id="KW-1185">Reference proteome</keyword>
<dbReference type="PROSITE" id="PS00678">
    <property type="entry name" value="WD_REPEATS_1"/>
    <property type="match status" value="1"/>
</dbReference>
<dbReference type="Pfam" id="PF02138">
    <property type="entry name" value="Beach"/>
    <property type="match status" value="1"/>
</dbReference>
<dbReference type="eggNOG" id="KOG1786">
    <property type="taxonomic scope" value="Eukaryota"/>
</dbReference>
<dbReference type="SMART" id="SM01026">
    <property type="entry name" value="Beach"/>
    <property type="match status" value="1"/>
</dbReference>
<dbReference type="InterPro" id="IPR036372">
    <property type="entry name" value="BEACH_dom_sf"/>
</dbReference>
<dbReference type="InterPro" id="IPR056252">
    <property type="entry name" value="Alfy-like_Arm-like"/>
</dbReference>
<dbReference type="SUPFAM" id="SSF50729">
    <property type="entry name" value="PH domain-like"/>
    <property type="match status" value="1"/>
</dbReference>
<dbReference type="GeneID" id="18876141"/>
<dbReference type="InterPro" id="IPR015943">
    <property type="entry name" value="WD40/YVTN_repeat-like_dom_sf"/>
</dbReference>
<dbReference type="InterPro" id="IPR019775">
    <property type="entry name" value="WD40_repeat_CS"/>
</dbReference>
<evidence type="ECO:0000256" key="1">
    <source>
        <dbReference type="ARBA" id="ARBA00022574"/>
    </source>
</evidence>
<sequence length="2057" mass="231706">MLRSLLTPLTARFENINISPRNDRGSPATPGRHEDDLDPEDFRRDVLIDVMRNSVERLKEAEDTRDKLETLAEIQRIILEDTYNCTKDVFREMDGFLALMGFLSTLRVRDSLVKEPEEQVLQEVTEGVRLVFVVLSEAMHDHRQNTDYFKYRVGYESLKEATLPLAVDAKIRDQTFGCLLSFCLHNFSLSGLFATLRDCDLAHVDEHLKALERQLGTLMQADGYRVLWRLLGSIPDDGGLRYIVLKLTDRLIHASHRNHALIASLGLVPQLFSYFTSLSPRESEPTSPMDGKASRSPERNLVQKLLRFLLEIGADADDVRQVLQRVAKDDDSLNGDLLEVVRSAMKAQSRWTQHVSMEERAAFTLTENGVRGMPSAGFTFMIWVNPERLPIKAPHLLFGARAGRTSLIQLSLRPDGKLQLQTSSRKDAGVFTKSSVPKGRWTHIALVHHQHKAANPTIRLYVEGALVDSFNWPYPKPDNSARHLTYIIGDDTPSASMSWSIASAYLISVPLADDLPRLIHHLGPRYAGIFQSNDIIKYLTYESSTSLNIYMSTLVSRFPGPAGLSPLMKAIRDGLGIAEPSFVFALTARGVDVDDPRNWTTEVDVFMDQRQPQGLVSVGDVFVVRGSCLDAWVWRLGGACVPLRFIQLATTAHELSRSLGVLTDSLRNSWQNSEDMERLRGYDILAGMLRDKAKLINATGFETLFEFLGLNFRHPEQSTITNAVAYLALALDFELWSRTSQSIQRAHLDHFITLLKTSRHKRFNARHRYAKMPSSVVRNLLFVLQTEWYPRDMWQYVIEALEVAAVADFSTDRAIKPIISYLAANLHEADVAPLPSPRSLVSRIDHSHSREKAEHTFLALISILQNPACYTKFAAALPVTRICLLLLGDRPSSTTATCVLRLIEICLAASPSFSRKFELVSGWSILKTVIPVVWDSAVHVAAFDLLLGRKVGSVQTDHMRKPIVCPHLVPAILSTFQHGLRGVASRADVSGDASDVDSPEALVEILIEELIELHSQNPTFRQVFRSQQTTQIFIDAYKTFVLALSSAPHVSQRVIRILEKVMHFAMSLALDNDVAGTQKREILDILQQAEGIVDDRARKTDVDPELVVDNRSVRRRIAARLSLQVGERTIQKSFSRIIEWRRTIIDSERKRLRKNLLDLREHNRQISSMGDWATPLLGERGLWARLENHRRWRLDETEGPYRIRKKLEPNDQEFLTSLLDGPSRVPDLSAPDADTQSVVQMELPPWAESYEISVTDVDGQLAETIVDDKHRRIRHQLEPGDVIEAVSTVARISGIDSSPGLLIYGRTHLYIMDGLVQNDDGEVIDVHDAPKRLFFVPGSTVELDGPQRAQRWVWDNIISFSDRTFLFRDVAMEVYFKDSRSLLVVFLSKQERQSMTERLYEVVAQRSIDPSVAATPSMARRTPIFGKVSARVFTGVRSDELATAQRKWQAREISNFTYLCIINQISGRTPSDATQYPIFPWVIKDYTSTRLDLASPETYRDLSKPMGALTPGRRESAIHRYQGLESIGETPFHYGTHFSSSMIVCHFLIRLEPFTHMFKTLQGGDWDLPDRLFSDMSRAYESASADSRGDVRELIPEFFTCPEFLENFANLDLGVQNTGERIHDVKLPPWAKQDPFLFVLLNREALESDYVSEHLPAWIDLIWGCKQRDPEALNVFHPLSYEGAIDLDSIDDELEKEATIGIIHNFGQTPRKLFNAPHPERYMHGLSSLPIGNLHGIAEDYRLLQQSQRPIRDLGALGPVRDFTIDLIGERIIPCGDGHLCVPNYPHEQVEWGPTRLGNTEAGNIRFVIDRRVVQAIEGTSCTCAAFADSDTLVTGSSDFAVRFWRKSSRRAIVTTPGGHAQPSLQFSLAHVMRAHTAEVTCVAASRAWAIAVSGSRDGSAAVWDLNRGTYVRSMWHEGDHVHLAVINESTGYIGTCSRSKLCLHTINGRPIVTMDLPASMTSPHPPITSMAFLEREYLSGGILATGDADGSITLRTWNADDTPEGAKAQWKFVTLRSLEVRKDRHESPCITALKFVGERLYHGEDTGRTFSWDLPE</sequence>
<protein>
    <submittedName>
        <fullName evidence="7">Beach-domain-containing protein</fullName>
    </submittedName>
</protein>
<proteinExistence type="predicted"/>
<evidence type="ECO:0000256" key="2">
    <source>
        <dbReference type="ARBA" id="ARBA00022737"/>
    </source>
</evidence>
<feature type="region of interest" description="Disordered" evidence="4">
    <location>
        <begin position="17"/>
        <end position="39"/>
    </location>
</feature>
<dbReference type="eggNOG" id="KOG1788">
    <property type="taxonomic scope" value="Eukaryota"/>
</dbReference>
<dbReference type="SUPFAM" id="SSF49899">
    <property type="entry name" value="Concanavalin A-like lectins/glucanases"/>
    <property type="match status" value="1"/>
</dbReference>
<dbReference type="PANTHER" id="PTHR46108:SF4">
    <property type="entry name" value="BLUE CHEESE"/>
    <property type="match status" value="1"/>
</dbReference>
<dbReference type="PROSITE" id="PS50294">
    <property type="entry name" value="WD_REPEATS_REGION"/>
    <property type="match status" value="1"/>
</dbReference>
<dbReference type="PANTHER" id="PTHR46108">
    <property type="entry name" value="BLUE CHEESE"/>
    <property type="match status" value="1"/>
</dbReference>
<dbReference type="InterPro" id="IPR001680">
    <property type="entry name" value="WD40_rpt"/>
</dbReference>
<dbReference type="KEGG" id="psq:PUNSTDRAFT_108127"/>
<dbReference type="Pfam" id="PF00400">
    <property type="entry name" value="WD40"/>
    <property type="match status" value="1"/>
</dbReference>
<evidence type="ECO:0000259" key="6">
    <source>
        <dbReference type="PROSITE" id="PS51783"/>
    </source>
</evidence>
<reference evidence="8" key="1">
    <citation type="journal article" date="2012" name="Science">
        <title>The Paleozoic origin of enzymatic lignin decomposition reconstructed from 31 fungal genomes.</title>
        <authorList>
            <person name="Floudas D."/>
            <person name="Binder M."/>
            <person name="Riley R."/>
            <person name="Barry K."/>
            <person name="Blanchette R.A."/>
            <person name="Henrissat B."/>
            <person name="Martinez A.T."/>
            <person name="Otillar R."/>
            <person name="Spatafora J.W."/>
            <person name="Yadav J.S."/>
            <person name="Aerts A."/>
            <person name="Benoit I."/>
            <person name="Boyd A."/>
            <person name="Carlson A."/>
            <person name="Copeland A."/>
            <person name="Coutinho P.M."/>
            <person name="de Vries R.P."/>
            <person name="Ferreira P."/>
            <person name="Findley K."/>
            <person name="Foster B."/>
            <person name="Gaskell J."/>
            <person name="Glotzer D."/>
            <person name="Gorecki P."/>
            <person name="Heitman J."/>
            <person name="Hesse C."/>
            <person name="Hori C."/>
            <person name="Igarashi K."/>
            <person name="Jurgens J.A."/>
            <person name="Kallen N."/>
            <person name="Kersten P."/>
            <person name="Kohler A."/>
            <person name="Kuees U."/>
            <person name="Kumar T.K.A."/>
            <person name="Kuo A."/>
            <person name="LaButti K."/>
            <person name="Larrondo L.F."/>
            <person name="Lindquist E."/>
            <person name="Ling A."/>
            <person name="Lombard V."/>
            <person name="Lucas S."/>
            <person name="Lundell T."/>
            <person name="Martin R."/>
            <person name="McLaughlin D.J."/>
            <person name="Morgenstern I."/>
            <person name="Morin E."/>
            <person name="Murat C."/>
            <person name="Nagy L.G."/>
            <person name="Nolan M."/>
            <person name="Ohm R.A."/>
            <person name="Patyshakuliyeva A."/>
            <person name="Rokas A."/>
            <person name="Ruiz-Duenas F.J."/>
            <person name="Sabat G."/>
            <person name="Salamov A."/>
            <person name="Samejima M."/>
            <person name="Schmutz J."/>
            <person name="Slot J.C."/>
            <person name="St John F."/>
            <person name="Stenlid J."/>
            <person name="Sun H."/>
            <person name="Sun S."/>
            <person name="Syed K."/>
            <person name="Tsang A."/>
            <person name="Wiebenga A."/>
            <person name="Young D."/>
            <person name="Pisabarro A."/>
            <person name="Eastwood D.C."/>
            <person name="Martin F."/>
            <person name="Cullen D."/>
            <person name="Grigoriev I.V."/>
            <person name="Hibbett D.S."/>
        </authorList>
    </citation>
    <scope>NUCLEOTIDE SEQUENCE [LARGE SCALE GENOMIC DNA]</scope>
    <source>
        <strain evidence="8">HHB-11173 SS5</strain>
    </source>
</reference>
<dbReference type="InterPro" id="IPR023362">
    <property type="entry name" value="PH-BEACH_dom"/>
</dbReference>
<evidence type="ECO:0000313" key="8">
    <source>
        <dbReference type="Proteomes" id="UP000054196"/>
    </source>
</evidence>
<dbReference type="Gene3D" id="2.130.10.10">
    <property type="entry name" value="YVTN repeat-like/Quinoprotein amine dehydrogenase"/>
    <property type="match status" value="1"/>
</dbReference>
<evidence type="ECO:0000259" key="5">
    <source>
        <dbReference type="PROSITE" id="PS50197"/>
    </source>
</evidence>
<name>R7S324_PUNST</name>
<accession>R7S324</accession>
<dbReference type="EMBL" id="JH687553">
    <property type="protein sequence ID" value="EIN04780.1"/>
    <property type="molecule type" value="Genomic_DNA"/>
</dbReference>
<feature type="repeat" description="WD" evidence="3">
    <location>
        <begin position="1873"/>
        <end position="1914"/>
    </location>
</feature>
<dbReference type="InterPro" id="IPR013320">
    <property type="entry name" value="ConA-like_dom_sf"/>
</dbReference>
<dbReference type="InterPro" id="IPR051944">
    <property type="entry name" value="BEACH_domain_protein"/>
</dbReference>
<organism evidence="7 8">
    <name type="scientific">Punctularia strigosozonata (strain HHB-11173)</name>
    <name type="common">White-rot fungus</name>
    <dbReference type="NCBI Taxonomy" id="741275"/>
    <lineage>
        <taxon>Eukaryota</taxon>
        <taxon>Fungi</taxon>
        <taxon>Dikarya</taxon>
        <taxon>Basidiomycota</taxon>
        <taxon>Agaricomycotina</taxon>
        <taxon>Agaricomycetes</taxon>
        <taxon>Corticiales</taxon>
        <taxon>Punctulariaceae</taxon>
        <taxon>Punctularia</taxon>
    </lineage>
</organism>
<dbReference type="OrthoDB" id="26681at2759"/>